<dbReference type="InterPro" id="IPR036266">
    <property type="entry name" value="SecA_Wing/Scaffold_sf"/>
</dbReference>
<dbReference type="InterPro" id="IPR044722">
    <property type="entry name" value="SecA_SF2_C"/>
</dbReference>
<feature type="domain" description="SecA family profile" evidence="20">
    <location>
        <begin position="1"/>
        <end position="596"/>
    </location>
</feature>
<dbReference type="GO" id="GO:0005524">
    <property type="term" value="F:ATP binding"/>
    <property type="evidence" value="ECO:0007669"/>
    <property type="project" value="UniProtKB-UniRule"/>
</dbReference>
<feature type="compositionally biased region" description="Polar residues" evidence="17">
    <location>
        <begin position="847"/>
        <end position="873"/>
    </location>
</feature>
<feature type="compositionally biased region" description="Low complexity" evidence="17">
    <location>
        <begin position="549"/>
        <end position="561"/>
    </location>
</feature>
<keyword evidence="5 15" id="KW-1003">Cell membrane</keyword>
<dbReference type="Pfam" id="PF07516">
    <property type="entry name" value="SecA_SW"/>
    <property type="match status" value="1"/>
</dbReference>
<dbReference type="SUPFAM" id="SSF52540">
    <property type="entry name" value="P-loop containing nucleoside triphosphate hydrolases"/>
    <property type="match status" value="2"/>
</dbReference>
<comment type="subcellular location">
    <subcellularLocation>
        <location evidence="15">Cell membrane</location>
        <topology evidence="15">Peripheral membrane protein</topology>
        <orientation evidence="15">Cytoplasmic side</orientation>
    </subcellularLocation>
    <subcellularLocation>
        <location evidence="15">Cytoplasm</location>
    </subcellularLocation>
    <subcellularLocation>
        <location evidence="2">Membrane</location>
        <topology evidence="2">Peripheral membrane protein</topology>
    </subcellularLocation>
    <text evidence="15">Distribution is 50-50.</text>
</comment>
<keyword evidence="12 15" id="KW-1278">Translocase</keyword>
<keyword evidence="10 15" id="KW-0067">ATP-binding</keyword>
<evidence type="ECO:0000256" key="14">
    <source>
        <dbReference type="ARBA" id="ARBA00023136"/>
    </source>
</evidence>
<comment type="function">
    <text evidence="15">Part of the Sec protein translocase complex. Interacts with the SecYEG preprotein conducting channel. Has a central role in coupling the hydrolysis of ATP to the transfer of proteins into and across the cell membrane, serving as an ATP-driven molecular motor driving the stepwise translocation of polypeptide chains across the membrane.</text>
</comment>
<feature type="binding site" evidence="15">
    <location>
        <begin position="103"/>
        <end position="107"/>
    </location>
    <ligand>
        <name>ATP</name>
        <dbReference type="ChEBI" id="CHEBI:30616"/>
    </ligand>
</feature>
<evidence type="ECO:0000256" key="15">
    <source>
        <dbReference type="HAMAP-Rule" id="MF_01382"/>
    </source>
</evidence>
<feature type="domain" description="Helicase ATP-binding" evidence="18">
    <location>
        <begin position="87"/>
        <end position="262"/>
    </location>
</feature>
<dbReference type="NCBIfam" id="TIGR00963">
    <property type="entry name" value="secA"/>
    <property type="match status" value="1"/>
</dbReference>
<evidence type="ECO:0000256" key="2">
    <source>
        <dbReference type="ARBA" id="ARBA00004170"/>
    </source>
</evidence>
<evidence type="ECO:0000256" key="3">
    <source>
        <dbReference type="ARBA" id="ARBA00007650"/>
    </source>
</evidence>
<dbReference type="SMART" id="SM00958">
    <property type="entry name" value="SecA_PP_bind"/>
    <property type="match status" value="1"/>
</dbReference>
<dbReference type="Pfam" id="PF02810">
    <property type="entry name" value="SEC-C"/>
    <property type="match status" value="1"/>
</dbReference>
<dbReference type="CDD" id="cd18803">
    <property type="entry name" value="SF2_C_secA"/>
    <property type="match status" value="1"/>
</dbReference>
<dbReference type="SUPFAM" id="SSF81886">
    <property type="entry name" value="Helical scaffold and wing domains of SecA"/>
    <property type="match status" value="1"/>
</dbReference>
<evidence type="ECO:0000256" key="1">
    <source>
        <dbReference type="ARBA" id="ARBA00001947"/>
    </source>
</evidence>
<dbReference type="Gene3D" id="3.40.50.300">
    <property type="entry name" value="P-loop containing nucleotide triphosphate hydrolases"/>
    <property type="match status" value="3"/>
</dbReference>
<evidence type="ECO:0000259" key="20">
    <source>
        <dbReference type="PROSITE" id="PS51196"/>
    </source>
</evidence>
<evidence type="ECO:0000256" key="4">
    <source>
        <dbReference type="ARBA" id="ARBA00022448"/>
    </source>
</evidence>
<evidence type="ECO:0000256" key="11">
    <source>
        <dbReference type="ARBA" id="ARBA00022927"/>
    </source>
</evidence>
<dbReference type="InterPro" id="IPR004027">
    <property type="entry name" value="SEC_C_motif"/>
</dbReference>
<evidence type="ECO:0000259" key="18">
    <source>
        <dbReference type="PROSITE" id="PS51192"/>
    </source>
</evidence>
<feature type="compositionally biased region" description="Basic and acidic residues" evidence="17">
    <location>
        <begin position="539"/>
        <end position="548"/>
    </location>
</feature>
<feature type="binding site" evidence="15">
    <location>
        <position position="509"/>
    </location>
    <ligand>
        <name>ATP</name>
        <dbReference type="ChEBI" id="CHEBI:30616"/>
    </ligand>
</feature>
<dbReference type="GO" id="GO:0043952">
    <property type="term" value="P:protein transport by the Sec complex"/>
    <property type="evidence" value="ECO:0007669"/>
    <property type="project" value="UniProtKB-ARBA"/>
</dbReference>
<evidence type="ECO:0000313" key="21">
    <source>
        <dbReference type="EMBL" id="OGY82751.1"/>
    </source>
</evidence>
<evidence type="ECO:0000256" key="13">
    <source>
        <dbReference type="ARBA" id="ARBA00023010"/>
    </source>
</evidence>
<evidence type="ECO:0000256" key="7">
    <source>
        <dbReference type="ARBA" id="ARBA00022723"/>
    </source>
</evidence>
<keyword evidence="6 15" id="KW-0963">Cytoplasm</keyword>
<evidence type="ECO:0000256" key="5">
    <source>
        <dbReference type="ARBA" id="ARBA00022475"/>
    </source>
</evidence>
<sequence>MSLYTLIFGDPNKKILSDYLRKVQVVNGHEDGLKSLSDQQLLGRFIKIRSFYTPNTSLDDLLPETFAIVREASKRVLGMRHFDMQLVGGMVLHEGKIAEMKTGEGKTLVATLPVVLNAVAGKGVHIVTVNDYLAKRDAVWMGPIYSFLGLTVGCIQHDQAFLFDPAIGDKGENAFLRPISRKEAYAADVTYGTNNEFGFDYLRDNMVPALEHEVQRARNYAIVDEVDSILIDEARTPLIISAPAQESSELYYTFSRIVSRLQEGADYNIDEKMRASTLTEEGITKVERSLGISNIYDPEGIEMVHHVEQALKAQALFKKDRDYVVKDGQVIIVDEFTGRLMHGRRYSEGLHQAIEAKEGLDVKQESRTLATITFQNFFRLYAKLSGMTGTAATEAEEFSKIYGLEVVTVPTNKPMIRRDDSDRVYKNERGKFLAIVQEIKARHEIGQPVLVGTISINKNELLADLLSREGIVCNVLNAKNHEREAQIIAQAGKKGAVTVATNMAGRGVDIVLGGSPQDKTEAEEVKKLGGLHVLGTERHESRRIDNQLRGRSGRQGDSGSSQFYVSMEDDLLRIFGSDRMKRLMDRMGVPDDMPIENAMISRSIESAQKKVEGHNFDIRKHLVEYDDVINKHRDVIYKLRRNIIVNAATGTPEAEQEMKSKILGMVESELNQIVSFHTSTGDEGTWDMEEVYESVDTIFPVPLEVRIQLEDIREEAGDASHDAAARTKLISYLISLAHKAYDDLEKRVNQLTVLRTIERALYLRAIDALWVDHLDLMDHLRQGIGLRGYAQQDPLIEYQKEAYRLFSELMNSVQRQVVNAIYKIAQIKKAEARTPVTQAFEQGTQISKSSATQFQNSTTLPAQESTTQQQNLSVPKVGRNDPCPCGSGKKYKKCHGR</sequence>
<keyword evidence="9" id="KW-0862">Zinc</keyword>
<dbReference type="Pfam" id="PF07517">
    <property type="entry name" value="SecA_DEAD"/>
    <property type="match status" value="1"/>
</dbReference>
<dbReference type="InterPro" id="IPR036670">
    <property type="entry name" value="SecA_X-link_sf"/>
</dbReference>
<proteinExistence type="inferred from homology"/>
<dbReference type="GO" id="GO:0017038">
    <property type="term" value="P:protein import"/>
    <property type="evidence" value="ECO:0007669"/>
    <property type="project" value="InterPro"/>
</dbReference>
<dbReference type="Proteomes" id="UP000179164">
    <property type="component" value="Unassembled WGS sequence"/>
</dbReference>
<name>A0A1G2B0M7_9BACT</name>
<dbReference type="InterPro" id="IPR014018">
    <property type="entry name" value="SecA_motor_DEAD"/>
</dbReference>
<dbReference type="CDD" id="cd17928">
    <property type="entry name" value="DEXDc_SecA"/>
    <property type="match status" value="1"/>
</dbReference>
<dbReference type="InterPro" id="IPR000185">
    <property type="entry name" value="SecA"/>
</dbReference>
<dbReference type="HAMAP" id="MF_01382">
    <property type="entry name" value="SecA"/>
    <property type="match status" value="1"/>
</dbReference>
<dbReference type="InterPro" id="IPR011115">
    <property type="entry name" value="SecA_DEAD"/>
</dbReference>
<evidence type="ECO:0000256" key="12">
    <source>
        <dbReference type="ARBA" id="ARBA00022967"/>
    </source>
</evidence>
<feature type="region of interest" description="Disordered" evidence="17">
    <location>
        <begin position="847"/>
        <end position="879"/>
    </location>
</feature>
<dbReference type="PROSITE" id="PS51196">
    <property type="entry name" value="SECA_MOTOR_DEAD"/>
    <property type="match status" value="1"/>
</dbReference>
<keyword evidence="14 15" id="KW-0472">Membrane</keyword>
<protein>
    <recommendedName>
        <fullName evidence="15 16">Protein translocase subunit SecA</fullName>
        <ecNumber evidence="15">7.4.2.8</ecNumber>
    </recommendedName>
</protein>
<comment type="subunit">
    <text evidence="15">Monomer and homodimer. Part of the essential Sec protein translocation apparatus which comprises SecA, SecYEG and auxiliary proteins SecDF. Other proteins may also be involved.</text>
</comment>
<dbReference type="FunFam" id="3.90.1440.10:FF:000002">
    <property type="entry name" value="Protein translocase subunit SecA"/>
    <property type="match status" value="1"/>
</dbReference>
<evidence type="ECO:0000256" key="16">
    <source>
        <dbReference type="RuleBase" id="RU003874"/>
    </source>
</evidence>
<dbReference type="SMART" id="SM00957">
    <property type="entry name" value="SecA_DEAD"/>
    <property type="match status" value="1"/>
</dbReference>
<dbReference type="STRING" id="1798543.A2898_04100"/>
<dbReference type="InterPro" id="IPR011116">
    <property type="entry name" value="SecA_Wing/Scaffold"/>
</dbReference>
<dbReference type="GO" id="GO:0065002">
    <property type="term" value="P:intracellular protein transmembrane transport"/>
    <property type="evidence" value="ECO:0007669"/>
    <property type="project" value="UniProtKB-UniRule"/>
</dbReference>
<dbReference type="GO" id="GO:0046872">
    <property type="term" value="F:metal ion binding"/>
    <property type="evidence" value="ECO:0007669"/>
    <property type="project" value="UniProtKB-KW"/>
</dbReference>
<comment type="catalytic activity">
    <reaction evidence="15">
        <text>ATP + H2O + cellular proteinSide 1 = ADP + phosphate + cellular proteinSide 2.</text>
        <dbReference type="EC" id="7.4.2.8"/>
    </reaction>
</comment>
<evidence type="ECO:0000256" key="17">
    <source>
        <dbReference type="SAM" id="MobiDB-lite"/>
    </source>
</evidence>
<dbReference type="EMBL" id="MHKE01000017">
    <property type="protein sequence ID" value="OGY82751.1"/>
    <property type="molecule type" value="Genomic_DNA"/>
</dbReference>
<dbReference type="InterPro" id="IPR020937">
    <property type="entry name" value="SecA_CS"/>
</dbReference>
<comment type="caution">
    <text evidence="21">The sequence shown here is derived from an EMBL/GenBank/DDBJ whole genome shotgun (WGS) entry which is preliminary data.</text>
</comment>
<dbReference type="GO" id="GO:0005829">
    <property type="term" value="C:cytosol"/>
    <property type="evidence" value="ECO:0007669"/>
    <property type="project" value="TreeGrafter"/>
</dbReference>
<comment type="similarity">
    <text evidence="3 15 16">Belongs to the SecA family.</text>
</comment>
<organism evidence="21 22">
    <name type="scientific">Candidatus Kerfeldbacteria bacterium RIFCSPLOWO2_01_FULL_48_11</name>
    <dbReference type="NCBI Taxonomy" id="1798543"/>
    <lineage>
        <taxon>Bacteria</taxon>
        <taxon>Candidatus Kerfeldiibacteriota</taxon>
    </lineage>
</organism>
<dbReference type="InterPro" id="IPR027417">
    <property type="entry name" value="P-loop_NTPase"/>
</dbReference>
<evidence type="ECO:0000259" key="19">
    <source>
        <dbReference type="PROSITE" id="PS51194"/>
    </source>
</evidence>
<keyword evidence="8 15" id="KW-0547">Nucleotide-binding</keyword>
<dbReference type="PANTHER" id="PTHR30612">
    <property type="entry name" value="SECA INNER MEMBRANE COMPONENT OF SEC PROTEIN SECRETION SYSTEM"/>
    <property type="match status" value="1"/>
</dbReference>
<dbReference type="Pfam" id="PF21090">
    <property type="entry name" value="P-loop_SecA"/>
    <property type="match status" value="1"/>
</dbReference>
<reference evidence="21 22" key="1">
    <citation type="journal article" date="2016" name="Nat. Commun.">
        <title>Thousands of microbial genomes shed light on interconnected biogeochemical processes in an aquifer system.</title>
        <authorList>
            <person name="Anantharaman K."/>
            <person name="Brown C.T."/>
            <person name="Hug L.A."/>
            <person name="Sharon I."/>
            <person name="Castelle C.J."/>
            <person name="Probst A.J."/>
            <person name="Thomas B.C."/>
            <person name="Singh A."/>
            <person name="Wilkins M.J."/>
            <person name="Karaoz U."/>
            <person name="Brodie E.L."/>
            <person name="Williams K.H."/>
            <person name="Hubbard S.S."/>
            <person name="Banfield J.F."/>
        </authorList>
    </citation>
    <scope>NUCLEOTIDE SEQUENCE [LARGE SCALE GENOMIC DNA]</scope>
</reference>
<dbReference type="NCBIfam" id="NF009538">
    <property type="entry name" value="PRK12904.1"/>
    <property type="match status" value="1"/>
</dbReference>
<dbReference type="GO" id="GO:0005886">
    <property type="term" value="C:plasma membrane"/>
    <property type="evidence" value="ECO:0007669"/>
    <property type="project" value="UniProtKB-SubCell"/>
</dbReference>
<evidence type="ECO:0000256" key="9">
    <source>
        <dbReference type="ARBA" id="ARBA00022833"/>
    </source>
</evidence>
<dbReference type="GO" id="GO:0031522">
    <property type="term" value="C:cell envelope Sec protein transport complex"/>
    <property type="evidence" value="ECO:0007669"/>
    <property type="project" value="TreeGrafter"/>
</dbReference>
<feature type="region of interest" description="Disordered" evidence="17">
    <location>
        <begin position="539"/>
        <end position="561"/>
    </location>
</feature>
<dbReference type="Pfam" id="PF01043">
    <property type="entry name" value="SecA_PP_bind"/>
    <property type="match status" value="1"/>
</dbReference>
<evidence type="ECO:0000256" key="6">
    <source>
        <dbReference type="ARBA" id="ARBA00022490"/>
    </source>
</evidence>
<feature type="binding site" evidence="15">
    <location>
        <position position="85"/>
    </location>
    <ligand>
        <name>ATP</name>
        <dbReference type="ChEBI" id="CHEBI:30616"/>
    </ligand>
</feature>
<dbReference type="FunFam" id="3.40.50.300:FF:000113">
    <property type="entry name" value="Preprotein translocase subunit SecA"/>
    <property type="match status" value="1"/>
</dbReference>
<dbReference type="AlphaFoldDB" id="A0A1G2B0M7"/>
<dbReference type="PRINTS" id="PR00906">
    <property type="entry name" value="SECA"/>
</dbReference>
<keyword evidence="4 15" id="KW-0813">Transport</keyword>
<dbReference type="InterPro" id="IPR014001">
    <property type="entry name" value="Helicase_ATP-bd"/>
</dbReference>
<gene>
    <name evidence="15" type="primary">secA</name>
    <name evidence="21" type="ORF">A2898_04100</name>
</gene>
<dbReference type="PANTHER" id="PTHR30612:SF0">
    <property type="entry name" value="CHLOROPLAST PROTEIN-TRANSPORTING ATPASE"/>
    <property type="match status" value="1"/>
</dbReference>
<dbReference type="GO" id="GO:0006605">
    <property type="term" value="P:protein targeting"/>
    <property type="evidence" value="ECO:0007669"/>
    <property type="project" value="UniProtKB-UniRule"/>
</dbReference>
<comment type="cofactor">
    <cofactor evidence="1">
        <name>Zn(2+)</name>
        <dbReference type="ChEBI" id="CHEBI:29105"/>
    </cofactor>
</comment>
<dbReference type="PROSITE" id="PS51194">
    <property type="entry name" value="HELICASE_CTER"/>
    <property type="match status" value="1"/>
</dbReference>
<dbReference type="EC" id="7.4.2.8" evidence="15"/>
<dbReference type="Gene3D" id="1.10.3060.10">
    <property type="entry name" value="Helical scaffold and wing domains of SecA"/>
    <property type="match status" value="1"/>
</dbReference>
<evidence type="ECO:0000256" key="10">
    <source>
        <dbReference type="ARBA" id="ARBA00022840"/>
    </source>
</evidence>
<evidence type="ECO:0000256" key="8">
    <source>
        <dbReference type="ARBA" id="ARBA00022741"/>
    </source>
</evidence>
<dbReference type="Gene3D" id="3.90.1440.10">
    <property type="entry name" value="SecA, preprotein cross-linking domain"/>
    <property type="match status" value="1"/>
</dbReference>
<dbReference type="PROSITE" id="PS01312">
    <property type="entry name" value="SECA"/>
    <property type="match status" value="1"/>
</dbReference>
<dbReference type="SUPFAM" id="SSF81767">
    <property type="entry name" value="Pre-protein crosslinking domain of SecA"/>
    <property type="match status" value="1"/>
</dbReference>
<dbReference type="InterPro" id="IPR001650">
    <property type="entry name" value="Helicase_C-like"/>
</dbReference>
<dbReference type="InterPro" id="IPR011130">
    <property type="entry name" value="SecA_preprotein_X-link_dom"/>
</dbReference>
<dbReference type="NCBIfam" id="NF006630">
    <property type="entry name" value="PRK09200.1"/>
    <property type="match status" value="1"/>
</dbReference>
<evidence type="ECO:0000313" key="22">
    <source>
        <dbReference type="Proteomes" id="UP000179164"/>
    </source>
</evidence>
<keyword evidence="11 15" id="KW-0653">Protein transport</keyword>
<dbReference type="PROSITE" id="PS51192">
    <property type="entry name" value="HELICASE_ATP_BIND_1"/>
    <property type="match status" value="1"/>
</dbReference>
<keyword evidence="13 15" id="KW-0811">Translocation</keyword>
<keyword evidence="7" id="KW-0479">Metal-binding</keyword>
<feature type="domain" description="Helicase C-terminal" evidence="19">
    <location>
        <begin position="431"/>
        <end position="612"/>
    </location>
</feature>
<accession>A0A1G2B0M7</accession>
<dbReference type="GO" id="GO:0008564">
    <property type="term" value="F:protein-exporting ATPase activity"/>
    <property type="evidence" value="ECO:0007669"/>
    <property type="project" value="UniProtKB-EC"/>
</dbReference>